<protein>
    <submittedName>
        <fullName evidence="1">Uncharacterized protein</fullName>
    </submittedName>
</protein>
<name>A0ABD6EY76_9BILA</name>
<gene>
    <name evidence="1" type="ORF">AB6A40_011417</name>
</gene>
<organism evidence="1 2">
    <name type="scientific">Gnathostoma spinigerum</name>
    <dbReference type="NCBI Taxonomy" id="75299"/>
    <lineage>
        <taxon>Eukaryota</taxon>
        <taxon>Metazoa</taxon>
        <taxon>Ecdysozoa</taxon>
        <taxon>Nematoda</taxon>
        <taxon>Chromadorea</taxon>
        <taxon>Rhabditida</taxon>
        <taxon>Spirurina</taxon>
        <taxon>Gnathostomatomorpha</taxon>
        <taxon>Gnathostomatoidea</taxon>
        <taxon>Gnathostomatidae</taxon>
        <taxon>Gnathostoma</taxon>
    </lineage>
</organism>
<evidence type="ECO:0000313" key="1">
    <source>
        <dbReference type="EMBL" id="MFH4984708.1"/>
    </source>
</evidence>
<sequence length="89" mass="10098">MYPSILVAQQLCDTLPCFLVLFYFIRPSIGILDEYLLQQCTFSIDTFTESFNKTPIVLSAKAINVYVDPQDSAYQAADLLVKRIIKGQE</sequence>
<feature type="non-terminal residue" evidence="1">
    <location>
        <position position="89"/>
    </location>
</feature>
<keyword evidence="2" id="KW-1185">Reference proteome</keyword>
<dbReference type="AlphaFoldDB" id="A0ABD6EY76"/>
<dbReference type="EMBL" id="JBGFUD010020360">
    <property type="protein sequence ID" value="MFH4984708.1"/>
    <property type="molecule type" value="Genomic_DNA"/>
</dbReference>
<comment type="caution">
    <text evidence="1">The sequence shown here is derived from an EMBL/GenBank/DDBJ whole genome shotgun (WGS) entry which is preliminary data.</text>
</comment>
<proteinExistence type="predicted"/>
<evidence type="ECO:0000313" key="2">
    <source>
        <dbReference type="Proteomes" id="UP001608902"/>
    </source>
</evidence>
<accession>A0ABD6EY76</accession>
<dbReference type="Proteomes" id="UP001608902">
    <property type="component" value="Unassembled WGS sequence"/>
</dbReference>
<reference evidence="1 2" key="1">
    <citation type="submission" date="2024-08" db="EMBL/GenBank/DDBJ databases">
        <title>Gnathostoma spinigerum genome.</title>
        <authorList>
            <person name="Gonzalez-Bertolin B."/>
            <person name="Monzon S."/>
            <person name="Zaballos A."/>
            <person name="Jimenez P."/>
            <person name="Dekumyoy P."/>
            <person name="Varona S."/>
            <person name="Cuesta I."/>
            <person name="Sumanam S."/>
            <person name="Adisakwattana P."/>
            <person name="Gasser R.B."/>
            <person name="Hernandez-Gonzalez A."/>
            <person name="Young N.D."/>
            <person name="Perteguer M.J."/>
        </authorList>
    </citation>
    <scope>NUCLEOTIDE SEQUENCE [LARGE SCALE GENOMIC DNA]</scope>
    <source>
        <strain evidence="1">AL3</strain>
        <tissue evidence="1">Liver</tissue>
    </source>
</reference>